<sequence length="235" mass="26017">MKKYVMLLAAFVLVACCTACAAQPANPSAPEASSMPSSSFAAPALESEEEQSKVIEVGGENLYDTFADLWFKANRIYDVDDFNFLESAGSCDLGIGPEFYEITNYDTVVPTVFSVKGIEQLEQATIGNATVTFIQKKDGKTYRMGPWKTGYAYQDALENIRLKEAADNRVTLEVQYRQSPGYAGAKENPDYVPEYAFVDFTVVKENGQWLVEDYIFPENRNAGTAQDSFQKSGES</sequence>
<organism evidence="2 3">
    <name type="scientific">Anaerotruncus colihominis</name>
    <dbReference type="NCBI Taxonomy" id="169435"/>
    <lineage>
        <taxon>Bacteria</taxon>
        <taxon>Bacillati</taxon>
        <taxon>Bacillota</taxon>
        <taxon>Clostridia</taxon>
        <taxon>Eubacteriales</taxon>
        <taxon>Oscillospiraceae</taxon>
        <taxon>Anaerotruncus</taxon>
    </lineage>
</organism>
<evidence type="ECO:0000313" key="2">
    <source>
        <dbReference type="EMBL" id="NDO40169.1"/>
    </source>
</evidence>
<proteinExistence type="predicted"/>
<comment type="caution">
    <text evidence="2">The sequence shown here is derived from an EMBL/GenBank/DDBJ whole genome shotgun (WGS) entry which is preliminary data.</text>
</comment>
<protein>
    <recommendedName>
        <fullName evidence="4">DUF4829 domain-containing protein</fullName>
    </recommendedName>
</protein>
<feature type="chain" id="PRO_5032508365" description="DUF4829 domain-containing protein" evidence="1">
    <location>
        <begin position="22"/>
        <end position="235"/>
    </location>
</feature>
<evidence type="ECO:0008006" key="4">
    <source>
        <dbReference type="Google" id="ProtNLM"/>
    </source>
</evidence>
<reference evidence="2 3" key="1">
    <citation type="submission" date="2019-06" db="EMBL/GenBank/DDBJ databases">
        <title>Draft genome sequences of 15 bacterial species constituting the stable defined intestinal microbiota of the GM15 gnotobiotic mouse model.</title>
        <authorList>
            <person name="Elie C."/>
            <person name="Mathieu A."/>
            <person name="Saliou A."/>
            <person name="Darnaud M."/>
            <person name="Leulier F."/>
            <person name="Tamellini A."/>
        </authorList>
    </citation>
    <scope>NUCLEOTIDE SEQUENCE [LARGE SCALE GENOMIC DNA]</scope>
    <source>
        <strain evidence="2 3">JM4-15</strain>
    </source>
</reference>
<evidence type="ECO:0000256" key="1">
    <source>
        <dbReference type="SAM" id="SignalP"/>
    </source>
</evidence>
<dbReference type="EMBL" id="VIQT01000019">
    <property type="protein sequence ID" value="NDO40169.1"/>
    <property type="molecule type" value="Genomic_DNA"/>
</dbReference>
<accession>A0A845SSX4</accession>
<gene>
    <name evidence="2" type="ORF">FMM72_13175</name>
</gene>
<name>A0A845SSX4_9FIRM</name>
<dbReference type="PROSITE" id="PS51257">
    <property type="entry name" value="PROKAR_LIPOPROTEIN"/>
    <property type="match status" value="1"/>
</dbReference>
<dbReference type="AlphaFoldDB" id="A0A845SSX4"/>
<keyword evidence="1" id="KW-0732">Signal</keyword>
<dbReference type="Proteomes" id="UP000462501">
    <property type="component" value="Unassembled WGS sequence"/>
</dbReference>
<evidence type="ECO:0000313" key="3">
    <source>
        <dbReference type="Proteomes" id="UP000462501"/>
    </source>
</evidence>
<feature type="signal peptide" evidence="1">
    <location>
        <begin position="1"/>
        <end position="21"/>
    </location>
</feature>
<dbReference type="RefSeq" id="WP_162221681.1">
    <property type="nucleotide sequence ID" value="NZ_CAMUSJ010000005.1"/>
</dbReference>